<evidence type="ECO:0000313" key="1">
    <source>
        <dbReference type="EMBL" id="KAJ6398802.1"/>
    </source>
</evidence>
<sequence length="91" mass="10054">MPDLVFFGDSYTTRPERIVSNESHGGPSVQKFSLVWLSYGRFVRYSMATQLKEVVVVCSSGICMEEKDLNEGGFAIFLFGGGRENFGATDS</sequence>
<dbReference type="EMBL" id="JAPFFI010000003">
    <property type="protein sequence ID" value="KAJ6398802.1"/>
    <property type="molecule type" value="Genomic_DNA"/>
</dbReference>
<accession>A0ABQ9CJT9</accession>
<dbReference type="Proteomes" id="UP001141253">
    <property type="component" value="Chromosome 5"/>
</dbReference>
<name>A0ABQ9CJT9_9ROSI</name>
<keyword evidence="2" id="KW-1185">Reference proteome</keyword>
<protein>
    <submittedName>
        <fullName evidence="1">Uncharacterized protein</fullName>
    </submittedName>
</protein>
<gene>
    <name evidence="1" type="ORF">OIU77_019550</name>
</gene>
<reference evidence="1" key="1">
    <citation type="submission" date="2022-10" db="EMBL/GenBank/DDBJ databases">
        <authorList>
            <person name="Hyden B.L."/>
            <person name="Feng K."/>
            <person name="Yates T."/>
            <person name="Jawdy S."/>
            <person name="Smart L.B."/>
            <person name="Muchero W."/>
        </authorList>
    </citation>
    <scope>NUCLEOTIDE SEQUENCE</scope>
    <source>
        <tissue evidence="1">Shoot tip</tissue>
    </source>
</reference>
<reference evidence="1" key="2">
    <citation type="journal article" date="2023" name="Int. J. Mol. Sci.">
        <title>De Novo Assembly and Annotation of 11 Diverse Shrub Willow (Salix) Genomes Reveals Novel Gene Organization in Sex-Linked Regions.</title>
        <authorList>
            <person name="Hyden B."/>
            <person name="Feng K."/>
            <person name="Yates T.B."/>
            <person name="Jawdy S."/>
            <person name="Cereghino C."/>
            <person name="Smart L.B."/>
            <person name="Muchero W."/>
        </authorList>
    </citation>
    <scope>NUCLEOTIDE SEQUENCE</scope>
    <source>
        <tissue evidence="1">Shoot tip</tissue>
    </source>
</reference>
<evidence type="ECO:0000313" key="2">
    <source>
        <dbReference type="Proteomes" id="UP001141253"/>
    </source>
</evidence>
<proteinExistence type="predicted"/>
<organism evidence="1 2">
    <name type="scientific">Salix suchowensis</name>
    <dbReference type="NCBI Taxonomy" id="1278906"/>
    <lineage>
        <taxon>Eukaryota</taxon>
        <taxon>Viridiplantae</taxon>
        <taxon>Streptophyta</taxon>
        <taxon>Embryophyta</taxon>
        <taxon>Tracheophyta</taxon>
        <taxon>Spermatophyta</taxon>
        <taxon>Magnoliopsida</taxon>
        <taxon>eudicotyledons</taxon>
        <taxon>Gunneridae</taxon>
        <taxon>Pentapetalae</taxon>
        <taxon>rosids</taxon>
        <taxon>fabids</taxon>
        <taxon>Malpighiales</taxon>
        <taxon>Salicaceae</taxon>
        <taxon>Saliceae</taxon>
        <taxon>Salix</taxon>
    </lineage>
</organism>
<comment type="caution">
    <text evidence="1">The sequence shown here is derived from an EMBL/GenBank/DDBJ whole genome shotgun (WGS) entry which is preliminary data.</text>
</comment>